<keyword evidence="2" id="KW-0808">Transferase</keyword>
<dbReference type="SUPFAM" id="SSF53335">
    <property type="entry name" value="S-adenosyl-L-methionine-dependent methyltransferases"/>
    <property type="match status" value="1"/>
</dbReference>
<dbReference type="InterPro" id="IPR025714">
    <property type="entry name" value="Methyltranfer_dom"/>
</dbReference>
<dbReference type="Gene3D" id="3.40.50.150">
    <property type="entry name" value="Vaccinia Virus protein VP39"/>
    <property type="match status" value="1"/>
</dbReference>
<feature type="domain" description="Methyltransferase" evidence="1">
    <location>
        <begin position="38"/>
        <end position="165"/>
    </location>
</feature>
<dbReference type="RefSeq" id="WP_281487588.1">
    <property type="nucleotide sequence ID" value="NZ_CP159582.1"/>
</dbReference>
<evidence type="ECO:0000313" key="3">
    <source>
        <dbReference type="Proteomes" id="UP001321506"/>
    </source>
</evidence>
<evidence type="ECO:0000259" key="1">
    <source>
        <dbReference type="Pfam" id="PF13847"/>
    </source>
</evidence>
<accession>A0AAW6T6M7</accession>
<gene>
    <name evidence="2" type="ORF">QF206_02350</name>
</gene>
<proteinExistence type="predicted"/>
<dbReference type="CDD" id="cd02440">
    <property type="entry name" value="AdoMet_MTases"/>
    <property type="match status" value="1"/>
</dbReference>
<dbReference type="PANTHER" id="PTHR43591:SF24">
    <property type="entry name" value="2-METHOXY-6-POLYPRENYL-1,4-BENZOQUINOL METHYLASE, MITOCHONDRIAL"/>
    <property type="match status" value="1"/>
</dbReference>
<dbReference type="InterPro" id="IPR029063">
    <property type="entry name" value="SAM-dependent_MTases_sf"/>
</dbReference>
<dbReference type="Proteomes" id="UP001321506">
    <property type="component" value="Unassembled WGS sequence"/>
</dbReference>
<dbReference type="PANTHER" id="PTHR43591">
    <property type="entry name" value="METHYLTRANSFERASE"/>
    <property type="match status" value="1"/>
</dbReference>
<dbReference type="EMBL" id="JASATX010000001">
    <property type="protein sequence ID" value="MDI2097808.1"/>
    <property type="molecule type" value="Genomic_DNA"/>
</dbReference>
<dbReference type="GO" id="GO:0008168">
    <property type="term" value="F:methyltransferase activity"/>
    <property type="evidence" value="ECO:0007669"/>
    <property type="project" value="UniProtKB-KW"/>
</dbReference>
<reference evidence="2 3" key="1">
    <citation type="submission" date="2023-04" db="EMBL/GenBank/DDBJ databases">
        <title>Klugiella caeni sp. nov. isolated from the sludge of biochemical tank.</title>
        <authorList>
            <person name="Geng K."/>
        </authorList>
    </citation>
    <scope>NUCLEOTIDE SEQUENCE [LARGE SCALE GENOMIC DNA]</scope>
    <source>
        <strain evidence="2 3">YN-L-19</strain>
    </source>
</reference>
<organism evidence="2 3">
    <name type="scientific">Ruicaihuangia caeni</name>
    <dbReference type="NCBI Taxonomy" id="3042517"/>
    <lineage>
        <taxon>Bacteria</taxon>
        <taxon>Bacillati</taxon>
        <taxon>Actinomycetota</taxon>
        <taxon>Actinomycetes</taxon>
        <taxon>Micrococcales</taxon>
        <taxon>Microbacteriaceae</taxon>
        <taxon>Ruicaihuangia</taxon>
    </lineage>
</organism>
<dbReference type="GO" id="GO:0032259">
    <property type="term" value="P:methylation"/>
    <property type="evidence" value="ECO:0007669"/>
    <property type="project" value="UniProtKB-KW"/>
</dbReference>
<protein>
    <submittedName>
        <fullName evidence="2">Methyltransferase domain-containing protein</fullName>
    </submittedName>
</protein>
<evidence type="ECO:0000313" key="2">
    <source>
        <dbReference type="EMBL" id="MDI2097808.1"/>
    </source>
</evidence>
<name>A0AAW6T6M7_9MICO</name>
<dbReference type="Pfam" id="PF13847">
    <property type="entry name" value="Methyltransf_31"/>
    <property type="match status" value="1"/>
</dbReference>
<comment type="caution">
    <text evidence="2">The sequence shown here is derived from an EMBL/GenBank/DDBJ whole genome shotgun (WGS) entry which is preliminary data.</text>
</comment>
<keyword evidence="2" id="KW-0489">Methyltransferase</keyword>
<keyword evidence="3" id="KW-1185">Reference proteome</keyword>
<dbReference type="AlphaFoldDB" id="A0AAW6T6M7"/>
<sequence length="269" mass="29797">MASRHERYTHGHHESVLRSHTWRNVENSADHLVPHLAPGMSLLDVGCGPGTITADLAARVSPGRVVGIDASSEVLDQAESYARGLGGSNLEFAVGDVYELEFDDGTFDVVHTHQVLHHLVDPVAALREMRRVCKPGGVVSAREADYHGMFWFPQLEGLDEWMTLYQRVHRANGGDPDAGRRVKSWALQAGFTEVEASGAMWCYTSDDEREWWGGLWADRAVKSGFATNAIEQGLATQQDLERISQAWRDWAAAPDGWLSLPHGWVLCRG</sequence>